<evidence type="ECO:0000313" key="2">
    <source>
        <dbReference type="Proteomes" id="UP001331515"/>
    </source>
</evidence>
<name>A0AAN8E6L7_CHAGU</name>
<reference evidence="1 2" key="1">
    <citation type="journal article" date="2023" name="Mol. Biol. Evol.">
        <title>Genomics of Secondarily Temperate Adaptation in the Only Non-Antarctic Icefish.</title>
        <authorList>
            <person name="Rivera-Colon A.G."/>
            <person name="Rayamajhi N."/>
            <person name="Minhas B.F."/>
            <person name="Madrigal G."/>
            <person name="Bilyk K.T."/>
            <person name="Yoon V."/>
            <person name="Hune M."/>
            <person name="Gregory S."/>
            <person name="Cheng C.H.C."/>
            <person name="Catchen J.M."/>
        </authorList>
    </citation>
    <scope>NUCLEOTIDE SEQUENCE [LARGE SCALE GENOMIC DNA]</scope>
    <source>
        <tissue evidence="1">White muscle</tissue>
    </source>
</reference>
<accession>A0AAN8E6L7</accession>
<proteinExistence type="predicted"/>
<feature type="non-terminal residue" evidence="1">
    <location>
        <position position="1"/>
    </location>
</feature>
<keyword evidence="2" id="KW-1185">Reference proteome</keyword>
<evidence type="ECO:0000313" key="1">
    <source>
        <dbReference type="EMBL" id="KAK5936131.1"/>
    </source>
</evidence>
<dbReference type="Proteomes" id="UP001331515">
    <property type="component" value="Unassembled WGS sequence"/>
</dbReference>
<dbReference type="AlphaFoldDB" id="A0AAN8E6L7"/>
<gene>
    <name evidence="1" type="ORF">CgunFtcFv8_027888</name>
</gene>
<comment type="caution">
    <text evidence="1">The sequence shown here is derived from an EMBL/GenBank/DDBJ whole genome shotgun (WGS) entry which is preliminary data.</text>
</comment>
<organism evidence="1 2">
    <name type="scientific">Champsocephalus gunnari</name>
    <name type="common">Mackerel icefish</name>
    <dbReference type="NCBI Taxonomy" id="52237"/>
    <lineage>
        <taxon>Eukaryota</taxon>
        <taxon>Metazoa</taxon>
        <taxon>Chordata</taxon>
        <taxon>Craniata</taxon>
        <taxon>Vertebrata</taxon>
        <taxon>Euteleostomi</taxon>
        <taxon>Actinopterygii</taxon>
        <taxon>Neopterygii</taxon>
        <taxon>Teleostei</taxon>
        <taxon>Neoteleostei</taxon>
        <taxon>Acanthomorphata</taxon>
        <taxon>Eupercaria</taxon>
        <taxon>Perciformes</taxon>
        <taxon>Notothenioidei</taxon>
        <taxon>Channichthyidae</taxon>
        <taxon>Champsocephalus</taxon>
    </lineage>
</organism>
<sequence>ICPLSCPRVALLEEDTSTLQLLRDAAATR</sequence>
<protein>
    <submittedName>
        <fullName evidence="1">Uncharacterized protein</fullName>
    </submittedName>
</protein>
<dbReference type="EMBL" id="JAURVH010000646">
    <property type="protein sequence ID" value="KAK5936131.1"/>
    <property type="molecule type" value="Genomic_DNA"/>
</dbReference>